<keyword evidence="8" id="KW-1185">Reference proteome</keyword>
<dbReference type="PANTHER" id="PTHR30246">
    <property type="entry name" value="2-KETO-3-DEOXY-6-PHOSPHOGLUCONATE ALDOLASE"/>
    <property type="match status" value="1"/>
</dbReference>
<sequence>MVVRADSIPDTEALVRALVDGGIRGIEFTFTTPDVERHVRAAVASSPDAEIGVGTVLTAAQADSAIAAGARFLVTPGIVPAVGAAARDAGIPLAMGAFTPSEVLSALEHGAAAVKIFPAETCGPRYFSHLRGPLPGVRLIASGGIDEGNARAFLEAGAYAVTAGSSVVTPALIAARDWAGITRRARSFIASSAEPPPTIDTVDVDPRTPGDRL</sequence>
<dbReference type="EMBL" id="AP027732">
    <property type="protein sequence ID" value="BDZ52196.1"/>
    <property type="molecule type" value="Genomic_DNA"/>
</dbReference>
<dbReference type="InterPro" id="IPR013785">
    <property type="entry name" value="Aldolase_TIM"/>
</dbReference>
<protein>
    <submittedName>
        <fullName evidence="7">2-dehydro-3-deoxy-phosphogluconate aldolase</fullName>
    </submittedName>
</protein>
<evidence type="ECO:0000313" key="8">
    <source>
        <dbReference type="Proteomes" id="UP001321486"/>
    </source>
</evidence>
<comment type="subunit">
    <text evidence="3">Homotrimer.</text>
</comment>
<evidence type="ECO:0000313" key="7">
    <source>
        <dbReference type="EMBL" id="BDZ52196.1"/>
    </source>
</evidence>
<dbReference type="CDD" id="cd00452">
    <property type="entry name" value="KDPG_aldolase"/>
    <property type="match status" value="1"/>
</dbReference>
<evidence type="ECO:0000256" key="4">
    <source>
        <dbReference type="ARBA" id="ARBA00023239"/>
    </source>
</evidence>
<reference evidence="8" key="1">
    <citation type="journal article" date="2019" name="Int. J. Syst. Evol. Microbiol.">
        <title>The Global Catalogue of Microorganisms (GCM) 10K type strain sequencing project: providing services to taxonomists for standard genome sequencing and annotation.</title>
        <authorList>
            <consortium name="The Broad Institute Genomics Platform"/>
            <consortium name="The Broad Institute Genome Sequencing Center for Infectious Disease"/>
            <person name="Wu L."/>
            <person name="Ma J."/>
        </authorList>
    </citation>
    <scope>NUCLEOTIDE SEQUENCE [LARGE SCALE GENOMIC DNA]</scope>
    <source>
        <strain evidence="8">NBRC 108728</strain>
    </source>
</reference>
<keyword evidence="5" id="KW-0119">Carbohydrate metabolism</keyword>
<feature type="region of interest" description="Disordered" evidence="6">
    <location>
        <begin position="192"/>
        <end position="213"/>
    </location>
</feature>
<evidence type="ECO:0000256" key="3">
    <source>
        <dbReference type="ARBA" id="ARBA00011233"/>
    </source>
</evidence>
<dbReference type="NCBIfam" id="TIGR01182">
    <property type="entry name" value="eda"/>
    <property type="match status" value="1"/>
</dbReference>
<dbReference type="InterPro" id="IPR000887">
    <property type="entry name" value="Aldlse_KDPG_KHG"/>
</dbReference>
<comment type="pathway">
    <text evidence="1">Carbohydrate acid metabolism.</text>
</comment>
<dbReference type="Proteomes" id="UP001321486">
    <property type="component" value="Chromosome"/>
</dbReference>
<gene>
    <name evidence="7" type="primary">eda</name>
    <name evidence="7" type="ORF">GCM10025867_44370</name>
</gene>
<accession>A0ABN6Y4W9</accession>
<evidence type="ECO:0000256" key="5">
    <source>
        <dbReference type="ARBA" id="ARBA00023277"/>
    </source>
</evidence>
<evidence type="ECO:0000256" key="2">
    <source>
        <dbReference type="ARBA" id="ARBA00006906"/>
    </source>
</evidence>
<organism evidence="7 8">
    <name type="scientific">Frondihabitans sucicola</name>
    <dbReference type="NCBI Taxonomy" id="1268041"/>
    <lineage>
        <taxon>Bacteria</taxon>
        <taxon>Bacillati</taxon>
        <taxon>Actinomycetota</taxon>
        <taxon>Actinomycetes</taxon>
        <taxon>Micrococcales</taxon>
        <taxon>Microbacteriaceae</taxon>
        <taxon>Frondihabitans</taxon>
    </lineage>
</organism>
<dbReference type="SUPFAM" id="SSF51569">
    <property type="entry name" value="Aldolase"/>
    <property type="match status" value="1"/>
</dbReference>
<name>A0ABN6Y4W9_9MICO</name>
<evidence type="ECO:0000256" key="6">
    <source>
        <dbReference type="SAM" id="MobiDB-lite"/>
    </source>
</evidence>
<comment type="similarity">
    <text evidence="2">Belongs to the KHG/KDPG aldolase family.</text>
</comment>
<evidence type="ECO:0000256" key="1">
    <source>
        <dbReference type="ARBA" id="ARBA00004761"/>
    </source>
</evidence>
<feature type="compositionally biased region" description="Basic and acidic residues" evidence="6">
    <location>
        <begin position="204"/>
        <end position="213"/>
    </location>
</feature>
<dbReference type="Gene3D" id="3.20.20.70">
    <property type="entry name" value="Aldolase class I"/>
    <property type="match status" value="1"/>
</dbReference>
<proteinExistence type="inferred from homology"/>
<dbReference type="Pfam" id="PF01081">
    <property type="entry name" value="Aldolase"/>
    <property type="match status" value="1"/>
</dbReference>
<dbReference type="PANTHER" id="PTHR30246:SF1">
    <property type="entry name" value="2-DEHYDRO-3-DEOXY-6-PHOSPHOGALACTONATE ALDOLASE-RELATED"/>
    <property type="match status" value="1"/>
</dbReference>
<keyword evidence="4" id="KW-0456">Lyase</keyword>